<protein>
    <recommendedName>
        <fullName evidence="3">Glycosyl transferase family 2</fullName>
    </recommendedName>
</protein>
<name>A0A0P1J682_9RHOB</name>
<evidence type="ECO:0000313" key="1">
    <source>
        <dbReference type="EMBL" id="CUK25430.1"/>
    </source>
</evidence>
<organism evidence="1 2">
    <name type="scientific">Cognatishimia activa</name>
    <dbReference type="NCBI Taxonomy" id="1715691"/>
    <lineage>
        <taxon>Bacteria</taxon>
        <taxon>Pseudomonadati</taxon>
        <taxon>Pseudomonadota</taxon>
        <taxon>Alphaproteobacteria</taxon>
        <taxon>Rhodobacterales</taxon>
        <taxon>Paracoccaceae</taxon>
        <taxon>Cognatishimia</taxon>
    </lineage>
</organism>
<proteinExistence type="predicted"/>
<evidence type="ECO:0008006" key="3">
    <source>
        <dbReference type="Google" id="ProtNLM"/>
    </source>
</evidence>
<dbReference type="STRING" id="1715691.TA5113_02703"/>
<accession>A0A0P1J682</accession>
<sequence>MSDEKTYPEGFDALMQRARMRRVPMSMEDGEDLPGLDADLHVMRTELTIAEPLKSDSSFAKKARQLQQEFEGQPQLCWLNGFVIANLRKEDQPDHAAELFQKIWAEHSEFLLRWLPLRWLVSSITTFGDRGVNEAQRSLGRSMTMLFGMIKLYEFERLYTGKKPAVPHSTDHKINTALPLDIPSYSLKGGGLDVALLTRLWADSDKDPVIEPLAKHLLNAINDDPGTLFRRLQVMSGERKATLAQANTNPLPVPPGHIKRNPKKITWAVAATVNEDLDQAVAFAAHHIDMGADQVVLYGEDPNALPTELAEHPKISVVLADDNVISPTQRERLPQRNARKAFYFNRARRKLSVDWLAMLDTDERMVFDGELRDMLAEVPKDAAFITMPVVEKFAGSDTAYRRPSSDWNLPLADQQKLYPTYYGYVANLMLGPSEPRLFLRAKLKDIRVGNYVIKHHKKPITNGFTPAGLQVAHNHARDFRHFLDSIPRRMDQGYARRGKGDIDIRTTLSALSNEPFNPELQQFFDEIATARPDVIEALTASGDLVKIDLNTDEKIDALVKEITQLAKSVPDEAAE</sequence>
<dbReference type="OrthoDB" id="7834507at2"/>
<evidence type="ECO:0000313" key="2">
    <source>
        <dbReference type="Proteomes" id="UP000051184"/>
    </source>
</evidence>
<reference evidence="2" key="1">
    <citation type="submission" date="2015-09" db="EMBL/GenBank/DDBJ databases">
        <authorList>
            <person name="Rodrigo-Torres Lidia"/>
            <person name="Arahal R.David."/>
        </authorList>
    </citation>
    <scope>NUCLEOTIDE SEQUENCE [LARGE SCALE GENOMIC DNA]</scope>
    <source>
        <strain evidence="2">CECT 5114</strain>
    </source>
</reference>
<dbReference type="AlphaFoldDB" id="A0A0P1J682"/>
<dbReference type="EMBL" id="CYUE01000012">
    <property type="protein sequence ID" value="CUK25430.1"/>
    <property type="molecule type" value="Genomic_DNA"/>
</dbReference>
<dbReference type="RefSeq" id="WP_058316773.1">
    <property type="nucleotide sequence ID" value="NZ_CYTO01000024.1"/>
</dbReference>
<keyword evidence="2" id="KW-1185">Reference proteome</keyword>
<dbReference type="Proteomes" id="UP000051184">
    <property type="component" value="Unassembled WGS sequence"/>
</dbReference>
<gene>
    <name evidence="1" type="ORF">TA5114_01229</name>
</gene>